<protein>
    <submittedName>
        <fullName evidence="1">Aminodeoxychorismate/anthranilate synthase component II</fullName>
    </submittedName>
</protein>
<gene>
    <name evidence="1" type="ORF">CS063_11170</name>
</gene>
<accession>A0AC61DA46</accession>
<name>A0AC61DA46_9FIRM</name>
<dbReference type="Proteomes" id="UP000224460">
    <property type="component" value="Unassembled WGS sequence"/>
</dbReference>
<evidence type="ECO:0000313" key="1">
    <source>
        <dbReference type="EMBL" id="PHV70224.1"/>
    </source>
</evidence>
<dbReference type="EMBL" id="PEDL01000012">
    <property type="protein sequence ID" value="PHV70224.1"/>
    <property type="molecule type" value="Genomic_DNA"/>
</dbReference>
<evidence type="ECO:0000313" key="2">
    <source>
        <dbReference type="Proteomes" id="UP000224460"/>
    </source>
</evidence>
<sequence>MILIIDNYDSFTYNLYQFAGEFNPDIKVVRNDKITLEEIEALAPSHLIFSPGPKYPKDAGILVEAICYFTGKIPILGVCLGHQALGEVFGGKVVKAHTILHGKTNEISIDTNCPLFKDLPKRITVGRYHSLIVQRSSLTEELVIIAEDDQGEIMGLRHKEHLSFGIQFHPESILTPEGKKIIKNFLEV</sequence>
<comment type="caution">
    <text evidence="1">The sequence shown here is derived from an EMBL/GenBank/DDBJ whole genome shotgun (WGS) entry which is preliminary data.</text>
</comment>
<reference evidence="1" key="1">
    <citation type="submission" date="2017-10" db="EMBL/GenBank/DDBJ databases">
        <title>Genome sequence of cellulolytic Lachnospiraceae bacterium XHS1971 isolated from hotspring sediment.</title>
        <authorList>
            <person name="Vasudevan G."/>
            <person name="Joshi A.J."/>
            <person name="Hivarkar S."/>
            <person name="Lanjekar V.B."/>
            <person name="Dhakephalkar P.K."/>
            <person name="Dagar S."/>
        </authorList>
    </citation>
    <scope>NUCLEOTIDE SEQUENCE</scope>
    <source>
        <strain evidence="1">XHS1971</strain>
    </source>
</reference>
<proteinExistence type="predicted"/>
<organism evidence="1 2">
    <name type="scientific">Sporanaerobium hydrogeniformans</name>
    <dbReference type="NCBI Taxonomy" id="3072179"/>
    <lineage>
        <taxon>Bacteria</taxon>
        <taxon>Bacillati</taxon>
        <taxon>Bacillota</taxon>
        <taxon>Clostridia</taxon>
        <taxon>Lachnospirales</taxon>
        <taxon>Lachnospiraceae</taxon>
        <taxon>Sporanaerobium</taxon>
    </lineage>
</organism>
<keyword evidence="2" id="KW-1185">Reference proteome</keyword>